<name>A0A420YLH2_9PEZI</name>
<dbReference type="GO" id="GO:0008176">
    <property type="term" value="F:tRNA (guanine(46)-N7)-methyltransferase activity"/>
    <property type="evidence" value="ECO:0007669"/>
    <property type="project" value="UniProtKB-UniRule"/>
</dbReference>
<comment type="subunit">
    <text evidence="11">Forms a complex with TRM82.</text>
</comment>
<comment type="pathway">
    <text evidence="10 11">tRNA modification; N(7)-methylguanine-tRNA biosynthesis.</text>
</comment>
<feature type="binding site" evidence="11">
    <location>
        <begin position="268"/>
        <end position="270"/>
    </location>
    <ligand>
        <name>S-adenosyl-L-methionine</name>
        <dbReference type="ChEBI" id="CHEBI:59789"/>
    </ligand>
</feature>
<feature type="binding site" evidence="11">
    <location>
        <position position="190"/>
    </location>
    <ligand>
        <name>S-adenosyl-L-methionine</name>
        <dbReference type="ChEBI" id="CHEBI:59789"/>
    </ligand>
</feature>
<dbReference type="NCBIfam" id="TIGR00091">
    <property type="entry name" value="tRNA (guanosine(46)-N7)-methyltransferase TrmB"/>
    <property type="match status" value="1"/>
</dbReference>
<dbReference type="InterPro" id="IPR029063">
    <property type="entry name" value="SAM-dependent_MTases_sf"/>
</dbReference>
<evidence type="ECO:0000256" key="1">
    <source>
        <dbReference type="ARBA" id="ARBA00000142"/>
    </source>
</evidence>
<dbReference type="EC" id="2.1.1.33" evidence="11"/>
<evidence type="ECO:0000256" key="6">
    <source>
        <dbReference type="ARBA" id="ARBA00022691"/>
    </source>
</evidence>
<comment type="similarity">
    <text evidence="11">Belongs to the class I-like SAM-binding methyltransferase superfamily. TrmB family.</text>
</comment>
<dbReference type="PANTHER" id="PTHR23417">
    <property type="entry name" value="3-DEOXY-D-MANNO-OCTULOSONIC-ACID TRANSFERASE/TRNA GUANINE-N 7 - -METHYLTRANSFERASE"/>
    <property type="match status" value="1"/>
</dbReference>
<evidence type="ECO:0000256" key="4">
    <source>
        <dbReference type="ARBA" id="ARBA00022603"/>
    </source>
</evidence>
<comment type="caution">
    <text evidence="13">The sequence shown here is derived from an EMBL/GenBank/DDBJ whole genome shotgun (WGS) entry which is preliminary data.</text>
</comment>
<dbReference type="Pfam" id="PF02390">
    <property type="entry name" value="Methyltransf_4"/>
    <property type="match status" value="1"/>
</dbReference>
<keyword evidence="6 11" id="KW-0949">S-adenosyl-L-methionine</keyword>
<evidence type="ECO:0000313" key="14">
    <source>
        <dbReference type="Proteomes" id="UP000275385"/>
    </source>
</evidence>
<dbReference type="STRING" id="177199.A0A420YLH2"/>
<reference evidence="13 14" key="1">
    <citation type="submission" date="2018-08" db="EMBL/GenBank/DDBJ databases">
        <title>Draft genome of the lignicolous fungus Coniochaeta pulveracea.</title>
        <authorList>
            <person name="Borstlap C.J."/>
            <person name="De Witt R.N."/>
            <person name="Botha A."/>
            <person name="Volschenk H."/>
        </authorList>
    </citation>
    <scope>NUCLEOTIDE SEQUENCE [LARGE SCALE GENOMIC DNA]</scope>
    <source>
        <strain evidence="13 14">CAB683</strain>
    </source>
</reference>
<dbReference type="FunFam" id="3.40.50.150:FF:000060">
    <property type="entry name" value="tRNA (guanine-N(7)-)-methyltransferase"/>
    <property type="match status" value="1"/>
</dbReference>
<protein>
    <recommendedName>
        <fullName evidence="11">tRNA (guanine-N(7)-)-methyltransferase</fullName>
        <ecNumber evidence="11">2.1.1.33</ecNumber>
    </recommendedName>
    <alternativeName>
        <fullName evidence="11">Transfer RNA methyltransferase 8</fullName>
    </alternativeName>
    <alternativeName>
        <fullName evidence="11">tRNA (guanine(46)-N(7))-methyltransferase</fullName>
    </alternativeName>
    <alternativeName>
        <fullName evidence="11">tRNA(m7G46)-methyltransferase</fullName>
    </alternativeName>
</protein>
<dbReference type="OrthoDB" id="47276at2759"/>
<evidence type="ECO:0000256" key="12">
    <source>
        <dbReference type="SAM" id="MobiDB-lite"/>
    </source>
</evidence>
<evidence type="ECO:0000256" key="3">
    <source>
        <dbReference type="ARBA" id="ARBA00022555"/>
    </source>
</evidence>
<evidence type="ECO:0000256" key="2">
    <source>
        <dbReference type="ARBA" id="ARBA00004123"/>
    </source>
</evidence>
<evidence type="ECO:0000256" key="7">
    <source>
        <dbReference type="ARBA" id="ARBA00022694"/>
    </source>
</evidence>
<comment type="subcellular location">
    <subcellularLocation>
        <location evidence="2 11">Nucleus</location>
    </subcellularLocation>
</comment>
<feature type="region of interest" description="Disordered" evidence="12">
    <location>
        <begin position="1"/>
        <end position="27"/>
    </location>
</feature>
<dbReference type="UniPathway" id="UPA00989"/>
<comment type="function">
    <text evidence="11">Catalyzes the formation of N(7)-methylguanine at position 46 (m7G46) in tRNA.</text>
</comment>
<evidence type="ECO:0000256" key="10">
    <source>
        <dbReference type="ARBA" id="ARBA00060552"/>
    </source>
</evidence>
<feature type="binding site" evidence="11">
    <location>
        <position position="112"/>
    </location>
    <ligand>
        <name>S-adenosyl-L-methionine</name>
        <dbReference type="ChEBI" id="CHEBI:59789"/>
    </ligand>
</feature>
<comment type="catalytic activity">
    <reaction evidence="1 11">
        <text>guanosine(46) in tRNA + S-adenosyl-L-methionine = N(7)-methylguanosine(46) in tRNA + S-adenosyl-L-homocysteine</text>
        <dbReference type="Rhea" id="RHEA:42708"/>
        <dbReference type="Rhea" id="RHEA-COMP:10188"/>
        <dbReference type="Rhea" id="RHEA-COMP:10189"/>
        <dbReference type="ChEBI" id="CHEBI:57856"/>
        <dbReference type="ChEBI" id="CHEBI:59789"/>
        <dbReference type="ChEBI" id="CHEBI:74269"/>
        <dbReference type="ChEBI" id="CHEBI:74480"/>
        <dbReference type="EC" id="2.1.1.33"/>
    </reaction>
</comment>
<feature type="compositionally biased region" description="Basic and acidic residues" evidence="12">
    <location>
        <begin position="10"/>
        <end position="27"/>
    </location>
</feature>
<feature type="binding site" evidence="11">
    <location>
        <begin position="135"/>
        <end position="136"/>
    </location>
    <ligand>
        <name>S-adenosyl-L-methionine</name>
        <dbReference type="ChEBI" id="CHEBI:59789"/>
    </ligand>
</feature>
<dbReference type="HAMAP" id="MF_03055">
    <property type="entry name" value="tRNA_methyltr_TrmB_euk"/>
    <property type="match status" value="1"/>
</dbReference>
<keyword evidence="9 11" id="KW-0539">Nucleus</keyword>
<keyword evidence="5 11" id="KW-0808">Transferase</keyword>
<dbReference type="Proteomes" id="UP000275385">
    <property type="component" value="Unassembled WGS sequence"/>
</dbReference>
<dbReference type="GO" id="GO:0005634">
    <property type="term" value="C:nucleus"/>
    <property type="evidence" value="ECO:0007669"/>
    <property type="project" value="UniProtKB-SubCell"/>
</dbReference>
<dbReference type="Gene3D" id="3.40.50.150">
    <property type="entry name" value="Vaccinia Virus protein VP39"/>
    <property type="match status" value="1"/>
</dbReference>
<dbReference type="EMBL" id="QVQW01000004">
    <property type="protein sequence ID" value="RKU48702.1"/>
    <property type="molecule type" value="Genomic_DNA"/>
</dbReference>
<keyword evidence="14" id="KW-1185">Reference proteome</keyword>
<keyword evidence="3 11" id="KW-0820">tRNA-binding</keyword>
<dbReference type="AlphaFoldDB" id="A0A420YLH2"/>
<organism evidence="13 14">
    <name type="scientific">Coniochaeta pulveracea</name>
    <dbReference type="NCBI Taxonomy" id="177199"/>
    <lineage>
        <taxon>Eukaryota</taxon>
        <taxon>Fungi</taxon>
        <taxon>Dikarya</taxon>
        <taxon>Ascomycota</taxon>
        <taxon>Pezizomycotina</taxon>
        <taxon>Sordariomycetes</taxon>
        <taxon>Sordariomycetidae</taxon>
        <taxon>Coniochaetales</taxon>
        <taxon>Coniochaetaceae</taxon>
        <taxon>Coniochaeta</taxon>
    </lineage>
</organism>
<evidence type="ECO:0000313" key="13">
    <source>
        <dbReference type="EMBL" id="RKU48702.1"/>
    </source>
</evidence>
<evidence type="ECO:0000256" key="5">
    <source>
        <dbReference type="ARBA" id="ARBA00022679"/>
    </source>
</evidence>
<keyword evidence="7 11" id="KW-0819">tRNA processing</keyword>
<dbReference type="PANTHER" id="PTHR23417:SF16">
    <property type="entry name" value="TRNA (GUANINE-N(7)-)-METHYLTRANSFERASE"/>
    <property type="match status" value="1"/>
</dbReference>
<accession>A0A420YLH2</accession>
<keyword evidence="4 11" id="KW-0489">Methyltransferase</keyword>
<dbReference type="InterPro" id="IPR025763">
    <property type="entry name" value="Trm8_euk"/>
</dbReference>
<evidence type="ECO:0000256" key="11">
    <source>
        <dbReference type="HAMAP-Rule" id="MF_03055"/>
    </source>
</evidence>
<evidence type="ECO:0000256" key="9">
    <source>
        <dbReference type="ARBA" id="ARBA00023242"/>
    </source>
</evidence>
<feature type="active site" evidence="11">
    <location>
        <position position="193"/>
    </location>
</feature>
<dbReference type="GO" id="GO:0106143">
    <property type="term" value="C:tRNA (m7G46) methyltransferase complex"/>
    <property type="evidence" value="ECO:0007669"/>
    <property type="project" value="UniProtKB-ARBA"/>
</dbReference>
<dbReference type="InterPro" id="IPR003358">
    <property type="entry name" value="tRNA_(Gua-N-7)_MeTrfase_Trmb"/>
</dbReference>
<dbReference type="GO" id="GO:0000049">
    <property type="term" value="F:tRNA binding"/>
    <property type="evidence" value="ECO:0007669"/>
    <property type="project" value="UniProtKB-UniRule"/>
</dbReference>
<sequence>MGTHGRRQKRDAYRAAQKDERAHELPRKKFYRQRAHANPFSDHNLVYPTRPEDMDWSTYYPAFVAEGQEEPKLTEGMEVHKAEIGDSEQRIEQALAAKPKQMTKDIEVADIGCGFGGLLVALSPALPDTLILGLEIRVQVTDYVQDRIRALRTQSGNNKDFQNISCLRANTMKFLPNFFRKAQLSKIFICFPDPHFKARKHKQRIVSTTLNSEYAYVLKPGGIVYTITDVQDLHEWMVGHFEAHPSFERISEEEQEADPCVPIMREETEEGKKVARHQGQKYVALFRRMEDPPW</sequence>
<dbReference type="PROSITE" id="PS51625">
    <property type="entry name" value="SAM_MT_TRMB"/>
    <property type="match status" value="1"/>
</dbReference>
<evidence type="ECO:0000256" key="8">
    <source>
        <dbReference type="ARBA" id="ARBA00022884"/>
    </source>
</evidence>
<dbReference type="SUPFAM" id="SSF53335">
    <property type="entry name" value="S-adenosyl-L-methionine-dependent methyltransferases"/>
    <property type="match status" value="1"/>
</dbReference>
<gene>
    <name evidence="11 13" type="primary">TRM8</name>
    <name evidence="13" type="ORF">DL546_009579</name>
</gene>
<proteinExistence type="inferred from homology"/>
<keyword evidence="8 11" id="KW-0694">RNA-binding</keyword>
<dbReference type="CDD" id="cd02440">
    <property type="entry name" value="AdoMet_MTases"/>
    <property type="match status" value="1"/>
</dbReference>
<feature type="binding site" evidence="11">
    <location>
        <begin position="170"/>
        <end position="171"/>
    </location>
    <ligand>
        <name>S-adenosyl-L-methionine</name>
        <dbReference type="ChEBI" id="CHEBI:59789"/>
    </ligand>
</feature>